<gene>
    <name evidence="11" type="primary">epsC</name>
    <name evidence="11" type="ORF">ABV408_12185</name>
</gene>
<evidence type="ECO:0000256" key="7">
    <source>
        <dbReference type="ARBA" id="ARBA00023192"/>
    </source>
</evidence>
<dbReference type="InterPro" id="IPR042122">
    <property type="entry name" value="Ser_AcTrfase_N_sf"/>
</dbReference>
<dbReference type="EC" id="2.3.1.30" evidence="3"/>
<dbReference type="Pfam" id="PF00132">
    <property type="entry name" value="Hexapep"/>
    <property type="match status" value="1"/>
</dbReference>
<dbReference type="Pfam" id="PF06426">
    <property type="entry name" value="SATase_N"/>
    <property type="match status" value="1"/>
</dbReference>
<dbReference type="InterPro" id="IPR011004">
    <property type="entry name" value="Trimer_LpxA-like_sf"/>
</dbReference>
<evidence type="ECO:0000256" key="2">
    <source>
        <dbReference type="ARBA" id="ARBA00007274"/>
    </source>
</evidence>
<comment type="pathway">
    <text evidence="1">Amino-acid biosynthesis; L-cysteine biosynthesis; L-cysteine from L-serine: step 1/2.</text>
</comment>
<evidence type="ECO:0000313" key="11">
    <source>
        <dbReference type="EMBL" id="XCJ78202.1"/>
    </source>
</evidence>
<evidence type="ECO:0000256" key="8">
    <source>
        <dbReference type="ARBA" id="ARBA00023315"/>
    </source>
</evidence>
<dbReference type="GO" id="GO:0009001">
    <property type="term" value="F:serine O-acetyltransferase activity"/>
    <property type="evidence" value="ECO:0007669"/>
    <property type="project" value="UniProtKB-EC"/>
</dbReference>
<dbReference type="Gene3D" id="2.160.10.10">
    <property type="entry name" value="Hexapeptide repeat proteins"/>
    <property type="match status" value="1"/>
</dbReference>
<accession>A0AB74U1P9</accession>
<evidence type="ECO:0000256" key="9">
    <source>
        <dbReference type="ARBA" id="ARBA00049486"/>
    </source>
</evidence>
<proteinExistence type="inferred from homology"/>
<keyword evidence="7" id="KW-0198">Cysteine biosynthesis</keyword>
<comment type="similarity">
    <text evidence="2">Belongs to the transferase hexapeptide repeat family.</text>
</comment>
<dbReference type="NCBIfam" id="NF041874">
    <property type="entry name" value="EPS_EpsC"/>
    <property type="match status" value="1"/>
</dbReference>
<evidence type="ECO:0000256" key="6">
    <source>
        <dbReference type="ARBA" id="ARBA00022679"/>
    </source>
</evidence>
<dbReference type="GO" id="GO:0005737">
    <property type="term" value="C:cytoplasm"/>
    <property type="evidence" value="ECO:0007669"/>
    <property type="project" value="InterPro"/>
</dbReference>
<dbReference type="PANTHER" id="PTHR42811">
    <property type="entry name" value="SERINE ACETYLTRANSFERASE"/>
    <property type="match status" value="1"/>
</dbReference>
<dbReference type="InterPro" id="IPR001451">
    <property type="entry name" value="Hexapep"/>
</dbReference>
<dbReference type="SMART" id="SM00971">
    <property type="entry name" value="SATase_N"/>
    <property type="match status" value="1"/>
</dbReference>
<organism evidence="11">
    <name type="scientific">Salinicola endophyticus</name>
    <dbReference type="NCBI Taxonomy" id="1949083"/>
    <lineage>
        <taxon>Bacteria</taxon>
        <taxon>Pseudomonadati</taxon>
        <taxon>Pseudomonadota</taxon>
        <taxon>Gammaproteobacteria</taxon>
        <taxon>Oceanospirillales</taxon>
        <taxon>Halomonadaceae</taxon>
        <taxon>Salinicola</taxon>
    </lineage>
</organism>
<dbReference type="AlphaFoldDB" id="A0AB74U1P9"/>
<evidence type="ECO:0000256" key="1">
    <source>
        <dbReference type="ARBA" id="ARBA00004876"/>
    </source>
</evidence>
<dbReference type="GO" id="GO:0006535">
    <property type="term" value="P:cysteine biosynthetic process from serine"/>
    <property type="evidence" value="ECO:0007669"/>
    <property type="project" value="InterPro"/>
</dbReference>
<dbReference type="InterPro" id="IPR010493">
    <property type="entry name" value="Ser_AcTrfase_N"/>
</dbReference>
<dbReference type="InterPro" id="IPR045304">
    <property type="entry name" value="LbH_SAT"/>
</dbReference>
<dbReference type="InterPro" id="IPR053376">
    <property type="entry name" value="Serine_acetyltransferase"/>
</dbReference>
<dbReference type="SUPFAM" id="SSF51161">
    <property type="entry name" value="Trimeric LpxA-like enzymes"/>
    <property type="match status" value="1"/>
</dbReference>
<feature type="domain" description="Serine acetyltransferase N-terminal" evidence="10">
    <location>
        <begin position="13"/>
        <end position="117"/>
    </location>
</feature>
<dbReference type="EMBL" id="CP159578">
    <property type="protein sequence ID" value="XCJ78202.1"/>
    <property type="molecule type" value="Genomic_DNA"/>
</dbReference>
<comment type="catalytic activity">
    <reaction evidence="9">
        <text>L-serine + acetyl-CoA = O-acetyl-L-serine + CoA</text>
        <dbReference type="Rhea" id="RHEA:24560"/>
        <dbReference type="ChEBI" id="CHEBI:33384"/>
        <dbReference type="ChEBI" id="CHEBI:57287"/>
        <dbReference type="ChEBI" id="CHEBI:57288"/>
        <dbReference type="ChEBI" id="CHEBI:58340"/>
        <dbReference type="EC" id="2.3.1.30"/>
    </reaction>
</comment>
<keyword evidence="5" id="KW-0028">Amino-acid biosynthesis</keyword>
<keyword evidence="8" id="KW-0012">Acyltransferase</keyword>
<dbReference type="FunFam" id="2.160.10.10:FF:000002">
    <property type="entry name" value="Serine acetyltransferase"/>
    <property type="match status" value="1"/>
</dbReference>
<evidence type="ECO:0000256" key="4">
    <source>
        <dbReference type="ARBA" id="ARBA00018522"/>
    </source>
</evidence>
<dbReference type="Gene3D" id="1.10.3130.10">
    <property type="entry name" value="serine acetyltransferase, domain 1"/>
    <property type="match status" value="1"/>
</dbReference>
<protein>
    <recommendedName>
        <fullName evidence="4">Serine acetyltransferase</fullName>
        <ecNumber evidence="3">2.3.1.30</ecNumber>
    </recommendedName>
</protein>
<dbReference type="CDD" id="cd03354">
    <property type="entry name" value="LbH_SAT"/>
    <property type="match status" value="1"/>
</dbReference>
<evidence type="ECO:0000259" key="10">
    <source>
        <dbReference type="SMART" id="SM00971"/>
    </source>
</evidence>
<keyword evidence="6" id="KW-0808">Transferase</keyword>
<evidence type="ECO:0000256" key="3">
    <source>
        <dbReference type="ARBA" id="ARBA00013266"/>
    </source>
</evidence>
<evidence type="ECO:0000256" key="5">
    <source>
        <dbReference type="ARBA" id="ARBA00022605"/>
    </source>
</evidence>
<reference evidence="11" key="1">
    <citation type="submission" date="2024-06" db="EMBL/GenBank/DDBJ databases">
        <title>Complete genome of Salinicola endophyticus HNIBRBA4755.</title>
        <authorList>
            <person name="Shin S.Y."/>
            <person name="Kang H."/>
            <person name="Song J."/>
        </authorList>
    </citation>
    <scope>NUCLEOTIDE SEQUENCE</scope>
    <source>
        <strain evidence="11">HNIBRBA4755</strain>
    </source>
</reference>
<sequence>MPEVGTELSSDTLWPSLVESARSAAKRHPLLTPLYRRCLLEVDDLAGALVEIISEDLATAEVAFAECHTAVAACLAAHPEIAAAAARDLLVLLREDAAIPEPFTPLLFFPGYRALQCHRVAHAWWRAGLTDLASFAQYRAAHAFAADIHPAAQLGAGLFIDHGAGIVIGETAVVEDDVTLFHGVTLGGTGKLSGDRHPKIRRGAFLGAGCCVLGNIEVGERARIGAGAVVTRPVAADSTVLGPRAAPR</sequence>
<dbReference type="RefSeq" id="WP_353979221.1">
    <property type="nucleotide sequence ID" value="NZ_CP159578.1"/>
</dbReference>
<name>A0AB74U1P9_9GAMM</name>